<organism evidence="2 3">
    <name type="scientific">Leucobacter chromiisoli</name>
    <dbReference type="NCBI Taxonomy" id="2796471"/>
    <lineage>
        <taxon>Bacteria</taxon>
        <taxon>Bacillati</taxon>
        <taxon>Actinomycetota</taxon>
        <taxon>Actinomycetes</taxon>
        <taxon>Micrococcales</taxon>
        <taxon>Microbacteriaceae</taxon>
        <taxon>Leucobacter</taxon>
    </lineage>
</organism>
<protein>
    <submittedName>
        <fullName evidence="2">Uncharacterized protein</fullName>
    </submittedName>
</protein>
<evidence type="ECO:0000313" key="3">
    <source>
        <dbReference type="Proteomes" id="UP000608530"/>
    </source>
</evidence>
<dbReference type="AlphaFoldDB" id="A0A934Q8S2"/>
<proteinExistence type="predicted"/>
<evidence type="ECO:0000256" key="1">
    <source>
        <dbReference type="SAM" id="MobiDB-lite"/>
    </source>
</evidence>
<name>A0A934Q8S2_9MICO</name>
<feature type="region of interest" description="Disordered" evidence="1">
    <location>
        <begin position="1"/>
        <end position="28"/>
    </location>
</feature>
<keyword evidence="3" id="KW-1185">Reference proteome</keyword>
<sequence>MSRQVLRRGDPLPQMTFPPVQNSEGADPERPFGLLWGLDLTDCKTRKQAKQDWRRAVDGVKAALDRYPSIRRVCLTCLRPRAFPGSVTTKVPGGLSLQLHNDLERDRGRYVQTLVLDATACHDPAALGDRIEEVFEEGCDGWSELTLSWDEVAEDSIREVWESQNF</sequence>
<dbReference type="RefSeq" id="WP_200115966.1">
    <property type="nucleotide sequence ID" value="NZ_JAEHOH010000017.1"/>
</dbReference>
<dbReference type="EMBL" id="JAEHOH010000017">
    <property type="protein sequence ID" value="MBK0419828.1"/>
    <property type="molecule type" value="Genomic_DNA"/>
</dbReference>
<comment type="caution">
    <text evidence="2">The sequence shown here is derived from an EMBL/GenBank/DDBJ whole genome shotgun (WGS) entry which is preliminary data.</text>
</comment>
<gene>
    <name evidence="2" type="ORF">JD276_12365</name>
</gene>
<accession>A0A934Q8S2</accession>
<dbReference type="Proteomes" id="UP000608530">
    <property type="component" value="Unassembled WGS sequence"/>
</dbReference>
<evidence type="ECO:0000313" key="2">
    <source>
        <dbReference type="EMBL" id="MBK0419828.1"/>
    </source>
</evidence>
<reference evidence="2" key="1">
    <citation type="submission" date="2020-12" db="EMBL/GenBank/DDBJ databases">
        <title>Leucobacter sp. CAS1, isolated from Chromium sludge.</title>
        <authorList>
            <person name="Xu Z."/>
        </authorList>
    </citation>
    <scope>NUCLEOTIDE SEQUENCE</scope>
    <source>
        <strain evidence="2">CSA1</strain>
    </source>
</reference>